<dbReference type="GO" id="GO:0000156">
    <property type="term" value="F:phosphorelay response regulator activity"/>
    <property type="evidence" value="ECO:0007669"/>
    <property type="project" value="TreeGrafter"/>
</dbReference>
<organism evidence="10">
    <name type="scientific">mine drainage metagenome</name>
    <dbReference type="NCBI Taxonomy" id="410659"/>
    <lineage>
        <taxon>unclassified sequences</taxon>
        <taxon>metagenomes</taxon>
        <taxon>ecological metagenomes</taxon>
    </lineage>
</organism>
<evidence type="ECO:0000313" key="10">
    <source>
        <dbReference type="EMBL" id="OIQ67370.1"/>
    </source>
</evidence>
<dbReference type="Gene3D" id="1.10.10.10">
    <property type="entry name" value="Winged helix-like DNA-binding domain superfamily/Winged helix DNA-binding domain"/>
    <property type="match status" value="1"/>
</dbReference>
<evidence type="ECO:0000256" key="6">
    <source>
        <dbReference type="ARBA" id="ARBA00023125"/>
    </source>
</evidence>
<keyword evidence="6" id="KW-0238">DNA-binding</keyword>
<sequence length="240" mass="26891">MNETVKEHVLIVDDDDALRSLLEQYLTGNGFAVSLAANGAVMDEVLQTVHPDLVILDLMMPGEDGLSIARRLRASTHLPIIMLSARGEDIDRIVGLEVGADDYLAKPFNPRELLARIRAVLRRKQNMAASEQAAAENVMRFGEFELDLDAQRLTKAGAEINLTSAEFSILQIFTSHPNRVLSRDQLMDMLKGYDRDPFDRSIDVRVTRLRRKIEANPAEPEYIRTVWGQGYLFAPKGSAK</sequence>
<accession>A0A1J5P832</accession>
<feature type="domain" description="Response regulatory" evidence="8">
    <location>
        <begin position="8"/>
        <end position="121"/>
    </location>
</feature>
<dbReference type="SUPFAM" id="SSF46894">
    <property type="entry name" value="C-terminal effector domain of the bipartite response regulators"/>
    <property type="match status" value="1"/>
</dbReference>
<dbReference type="GO" id="GO:0006355">
    <property type="term" value="P:regulation of DNA-templated transcription"/>
    <property type="evidence" value="ECO:0007669"/>
    <property type="project" value="InterPro"/>
</dbReference>
<dbReference type="GO" id="GO:0000976">
    <property type="term" value="F:transcription cis-regulatory region binding"/>
    <property type="evidence" value="ECO:0007669"/>
    <property type="project" value="TreeGrafter"/>
</dbReference>
<reference evidence="10" key="1">
    <citation type="submission" date="2016-10" db="EMBL/GenBank/DDBJ databases">
        <title>Sequence of Gallionella enrichment culture.</title>
        <authorList>
            <person name="Poehlein A."/>
            <person name="Muehling M."/>
            <person name="Daniel R."/>
        </authorList>
    </citation>
    <scope>NUCLEOTIDE SEQUENCE</scope>
</reference>
<dbReference type="Gene3D" id="3.40.50.2300">
    <property type="match status" value="1"/>
</dbReference>
<keyword evidence="5" id="KW-0805">Transcription regulation</keyword>
<feature type="domain" description="OmpR/PhoB-type" evidence="9">
    <location>
        <begin position="136"/>
        <end position="235"/>
    </location>
</feature>
<dbReference type="SMART" id="SM00862">
    <property type="entry name" value="Trans_reg_C"/>
    <property type="match status" value="1"/>
</dbReference>
<comment type="subcellular location">
    <subcellularLocation>
        <location evidence="1">Cytoplasm</location>
    </subcellularLocation>
</comment>
<keyword evidence="2" id="KW-0963">Cytoplasm</keyword>
<keyword evidence="4" id="KW-0902">Two-component regulatory system</keyword>
<dbReference type="PANTHER" id="PTHR48111">
    <property type="entry name" value="REGULATOR OF RPOS"/>
    <property type="match status" value="1"/>
</dbReference>
<dbReference type="InterPro" id="IPR001867">
    <property type="entry name" value="OmpR/PhoB-type_DNA-bd"/>
</dbReference>
<proteinExistence type="predicted"/>
<dbReference type="InterPro" id="IPR039420">
    <property type="entry name" value="WalR-like"/>
</dbReference>
<gene>
    <name evidence="10" type="primary">ompR_25</name>
    <name evidence="10" type="ORF">GALL_510520</name>
</gene>
<dbReference type="Pfam" id="PF00072">
    <property type="entry name" value="Response_reg"/>
    <property type="match status" value="1"/>
</dbReference>
<dbReference type="AlphaFoldDB" id="A0A1J5P832"/>
<dbReference type="InterPro" id="IPR001789">
    <property type="entry name" value="Sig_transdc_resp-reg_receiver"/>
</dbReference>
<dbReference type="EMBL" id="MLJW01005970">
    <property type="protein sequence ID" value="OIQ67370.1"/>
    <property type="molecule type" value="Genomic_DNA"/>
</dbReference>
<dbReference type="GO" id="GO:0005829">
    <property type="term" value="C:cytosol"/>
    <property type="evidence" value="ECO:0007669"/>
    <property type="project" value="TreeGrafter"/>
</dbReference>
<dbReference type="InterPro" id="IPR036388">
    <property type="entry name" value="WH-like_DNA-bd_sf"/>
</dbReference>
<dbReference type="SUPFAM" id="SSF52172">
    <property type="entry name" value="CheY-like"/>
    <property type="match status" value="1"/>
</dbReference>
<comment type="caution">
    <text evidence="10">The sequence shown here is derived from an EMBL/GenBank/DDBJ whole genome shotgun (WGS) entry which is preliminary data.</text>
</comment>
<evidence type="ECO:0000256" key="1">
    <source>
        <dbReference type="ARBA" id="ARBA00004496"/>
    </source>
</evidence>
<dbReference type="PROSITE" id="PS50110">
    <property type="entry name" value="RESPONSE_REGULATORY"/>
    <property type="match status" value="1"/>
</dbReference>
<dbReference type="Pfam" id="PF00486">
    <property type="entry name" value="Trans_reg_C"/>
    <property type="match status" value="1"/>
</dbReference>
<dbReference type="PROSITE" id="PS51755">
    <property type="entry name" value="OMPR_PHOB"/>
    <property type="match status" value="1"/>
</dbReference>
<dbReference type="FunFam" id="1.10.10.10:FF:000099">
    <property type="entry name" value="Two-component system response regulator TorR"/>
    <property type="match status" value="1"/>
</dbReference>
<protein>
    <submittedName>
        <fullName evidence="10">Transcriptional regulatory protein OmpR</fullName>
    </submittedName>
</protein>
<evidence type="ECO:0000259" key="8">
    <source>
        <dbReference type="PROSITE" id="PS50110"/>
    </source>
</evidence>
<dbReference type="PANTHER" id="PTHR48111:SF4">
    <property type="entry name" value="DNA-BINDING DUAL TRANSCRIPTIONAL REGULATOR OMPR"/>
    <property type="match status" value="1"/>
</dbReference>
<dbReference type="InterPro" id="IPR011006">
    <property type="entry name" value="CheY-like_superfamily"/>
</dbReference>
<evidence type="ECO:0000259" key="9">
    <source>
        <dbReference type="PROSITE" id="PS51755"/>
    </source>
</evidence>
<dbReference type="SMART" id="SM00448">
    <property type="entry name" value="REC"/>
    <property type="match status" value="1"/>
</dbReference>
<keyword evidence="3" id="KW-0597">Phosphoprotein</keyword>
<dbReference type="FunFam" id="3.40.50.2300:FF:000001">
    <property type="entry name" value="DNA-binding response regulator PhoB"/>
    <property type="match status" value="1"/>
</dbReference>
<evidence type="ECO:0000256" key="3">
    <source>
        <dbReference type="ARBA" id="ARBA00022553"/>
    </source>
</evidence>
<evidence type="ECO:0000256" key="5">
    <source>
        <dbReference type="ARBA" id="ARBA00023015"/>
    </source>
</evidence>
<dbReference type="CDD" id="cd00383">
    <property type="entry name" value="trans_reg_C"/>
    <property type="match status" value="1"/>
</dbReference>
<dbReference type="GO" id="GO:0032993">
    <property type="term" value="C:protein-DNA complex"/>
    <property type="evidence" value="ECO:0007669"/>
    <property type="project" value="TreeGrafter"/>
</dbReference>
<keyword evidence="7" id="KW-0804">Transcription</keyword>
<dbReference type="Gene3D" id="6.10.250.690">
    <property type="match status" value="1"/>
</dbReference>
<dbReference type="InterPro" id="IPR016032">
    <property type="entry name" value="Sig_transdc_resp-reg_C-effctor"/>
</dbReference>
<evidence type="ECO:0000256" key="2">
    <source>
        <dbReference type="ARBA" id="ARBA00022490"/>
    </source>
</evidence>
<name>A0A1J5P832_9ZZZZ</name>
<evidence type="ECO:0000256" key="4">
    <source>
        <dbReference type="ARBA" id="ARBA00023012"/>
    </source>
</evidence>
<evidence type="ECO:0000256" key="7">
    <source>
        <dbReference type="ARBA" id="ARBA00023163"/>
    </source>
</evidence>